<dbReference type="Pfam" id="PF00076">
    <property type="entry name" value="RRM_1"/>
    <property type="match status" value="1"/>
</dbReference>
<feature type="domain" description="RRM" evidence="2">
    <location>
        <begin position="6"/>
        <end position="80"/>
    </location>
</feature>
<dbReference type="Gene3D" id="3.30.70.330">
    <property type="match status" value="1"/>
</dbReference>
<dbReference type="InterPro" id="IPR012677">
    <property type="entry name" value="Nucleotide-bd_a/b_plait_sf"/>
</dbReference>
<dbReference type="InterPro" id="IPR000504">
    <property type="entry name" value="RRM_dom"/>
</dbReference>
<dbReference type="PANTHER" id="PTHR32343">
    <property type="entry name" value="SERINE/ARGININE-RICH SPLICING FACTOR"/>
    <property type="match status" value="1"/>
</dbReference>
<sequence length="306" mass="32988">MYPGSYTAEVTSLSPKATEKDVYDFFSYCGEIEHVEIIRSGEYACAAYVTFKHVHALETAILLSGATIADQSVCISRWGAYIDECDPWNDHSWKVGNASSSTISHANQFISSPGEAVTMTKQVVKTMITKGYVLSKDALSKAKAFDESHQVSSTAVAKVAELSKRTGLTDKINVGMETVKSVDEEYHVSEVTMSIASCTGRTAVATTNAVVNSSYFAKGALWVSDVLNRAATVAVDLGSQGVKKLSELCFVLDDLCGFICCSNKECCADFSVSGSLPVAGKLVLHQDQCSLPTLRRKKLLVLEKEG</sequence>
<dbReference type="PROSITE" id="PS50102">
    <property type="entry name" value="RRM"/>
    <property type="match status" value="1"/>
</dbReference>
<keyword evidence="1" id="KW-0694">RNA-binding</keyword>
<evidence type="ECO:0000313" key="4">
    <source>
        <dbReference type="Proteomes" id="UP001642360"/>
    </source>
</evidence>
<evidence type="ECO:0000259" key="2">
    <source>
        <dbReference type="PROSITE" id="PS50102"/>
    </source>
</evidence>
<reference evidence="3 4" key="1">
    <citation type="submission" date="2024-02" db="EMBL/GenBank/DDBJ databases">
        <authorList>
            <person name="Vignale AGUSTIN F."/>
            <person name="Sosa J E."/>
            <person name="Modenutti C."/>
        </authorList>
    </citation>
    <scope>NUCLEOTIDE SEQUENCE [LARGE SCALE GENOMIC DNA]</scope>
</reference>
<dbReference type="AlphaFoldDB" id="A0ABC8QZL2"/>
<dbReference type="Proteomes" id="UP001642360">
    <property type="component" value="Unassembled WGS sequence"/>
</dbReference>
<evidence type="ECO:0000256" key="1">
    <source>
        <dbReference type="PROSITE-ProRule" id="PRU00176"/>
    </source>
</evidence>
<accession>A0ABC8QZL2</accession>
<keyword evidence="4" id="KW-1185">Reference proteome</keyword>
<organism evidence="3 4">
    <name type="scientific">Ilex paraguariensis</name>
    <name type="common">yerba mate</name>
    <dbReference type="NCBI Taxonomy" id="185542"/>
    <lineage>
        <taxon>Eukaryota</taxon>
        <taxon>Viridiplantae</taxon>
        <taxon>Streptophyta</taxon>
        <taxon>Embryophyta</taxon>
        <taxon>Tracheophyta</taxon>
        <taxon>Spermatophyta</taxon>
        <taxon>Magnoliopsida</taxon>
        <taxon>eudicotyledons</taxon>
        <taxon>Gunneridae</taxon>
        <taxon>Pentapetalae</taxon>
        <taxon>asterids</taxon>
        <taxon>campanulids</taxon>
        <taxon>Aquifoliales</taxon>
        <taxon>Aquifoliaceae</taxon>
        <taxon>Ilex</taxon>
    </lineage>
</organism>
<dbReference type="EMBL" id="CAUOFW020000697">
    <property type="protein sequence ID" value="CAK9135267.1"/>
    <property type="molecule type" value="Genomic_DNA"/>
</dbReference>
<dbReference type="InterPro" id="IPR035979">
    <property type="entry name" value="RBD_domain_sf"/>
</dbReference>
<gene>
    <name evidence="3" type="ORF">ILEXP_LOCUS2205</name>
</gene>
<name>A0ABC8QZL2_9AQUA</name>
<evidence type="ECO:0000313" key="3">
    <source>
        <dbReference type="EMBL" id="CAK9135267.1"/>
    </source>
</evidence>
<protein>
    <recommendedName>
        <fullName evidence="2">RRM domain-containing protein</fullName>
    </recommendedName>
</protein>
<dbReference type="PANTHER" id="PTHR32343:SF16">
    <property type="entry name" value="RNA-BINDING (RRM_RBD_RNP MOTIFS) FAMILY PROTEIN"/>
    <property type="match status" value="1"/>
</dbReference>
<proteinExistence type="predicted"/>
<comment type="caution">
    <text evidence="3">The sequence shown here is derived from an EMBL/GenBank/DDBJ whole genome shotgun (WGS) entry which is preliminary data.</text>
</comment>
<dbReference type="GO" id="GO:0003723">
    <property type="term" value="F:RNA binding"/>
    <property type="evidence" value="ECO:0007669"/>
    <property type="project" value="UniProtKB-UniRule"/>
</dbReference>
<dbReference type="SUPFAM" id="SSF54928">
    <property type="entry name" value="RNA-binding domain, RBD"/>
    <property type="match status" value="1"/>
</dbReference>
<dbReference type="SMART" id="SM00360">
    <property type="entry name" value="RRM"/>
    <property type="match status" value="1"/>
</dbReference>